<evidence type="ECO:0000313" key="3">
    <source>
        <dbReference type="Proteomes" id="UP000654075"/>
    </source>
</evidence>
<name>A0A813FAR3_POLGL</name>
<dbReference type="EMBL" id="CAJNNV010025034">
    <property type="protein sequence ID" value="CAE8611622.1"/>
    <property type="molecule type" value="Genomic_DNA"/>
</dbReference>
<evidence type="ECO:0000313" key="2">
    <source>
        <dbReference type="EMBL" id="CAE8611622.1"/>
    </source>
</evidence>
<feature type="compositionally biased region" description="Polar residues" evidence="1">
    <location>
        <begin position="307"/>
        <end position="319"/>
    </location>
</feature>
<feature type="compositionally biased region" description="Basic and acidic residues" evidence="1">
    <location>
        <begin position="289"/>
        <end position="306"/>
    </location>
</feature>
<feature type="region of interest" description="Disordered" evidence="1">
    <location>
        <begin position="1"/>
        <end position="21"/>
    </location>
</feature>
<dbReference type="Proteomes" id="UP000654075">
    <property type="component" value="Unassembled WGS sequence"/>
</dbReference>
<feature type="compositionally biased region" description="Basic and acidic residues" evidence="1">
    <location>
        <begin position="258"/>
        <end position="277"/>
    </location>
</feature>
<feature type="compositionally biased region" description="Low complexity" evidence="1">
    <location>
        <begin position="1"/>
        <end position="15"/>
    </location>
</feature>
<protein>
    <submittedName>
        <fullName evidence="2">Uncharacterized protein</fullName>
    </submittedName>
</protein>
<feature type="region of interest" description="Disordered" evidence="1">
    <location>
        <begin position="173"/>
        <end position="319"/>
    </location>
</feature>
<evidence type="ECO:0000256" key="1">
    <source>
        <dbReference type="SAM" id="MobiDB-lite"/>
    </source>
</evidence>
<sequence>SLASLPASSRARQASVALPESVDSECQTPSWIQEEIAILTQRLQDELTKSSLGLRSLSAETRAKQQLQEEASGLCIQLATAREKLVELGTKNGVQAARLEQALQGRYAAEQQLQASQVLRNAEAADSEALRVELAAERCTLKPEAQAASAAEQGEAASAIAYLSPCDIAEAVASGRRKVDSEDTPTLSPRTFSSPERREPSPSSPSSSGKVLTLARKLEVKAKAPPKVPPVPLVALGSSSPRRSPPEKFSLATPPLSDTERYEHPDPPFAPRGERGAPQDPHMLSRAPRQPDEQLREKLAEARSSLEARQQADSLSCTTGATRVPRLPLLAVPLRPSFDAKWSSNVTLSTSRSEGSAMLRSQTSPPTKNKNNNSNNNNNKNNNNNINSPSLHSRASPRASSCDSWTSSSCSMTASASASAASLSARSLSARSAHGEEAWHHLGLRPQTLRTGWNGEPFADLGRKSKLPSLPELPNLSQLQSS</sequence>
<organism evidence="2 3">
    <name type="scientific">Polarella glacialis</name>
    <name type="common">Dinoflagellate</name>
    <dbReference type="NCBI Taxonomy" id="89957"/>
    <lineage>
        <taxon>Eukaryota</taxon>
        <taxon>Sar</taxon>
        <taxon>Alveolata</taxon>
        <taxon>Dinophyceae</taxon>
        <taxon>Suessiales</taxon>
        <taxon>Suessiaceae</taxon>
        <taxon>Polarella</taxon>
    </lineage>
</organism>
<gene>
    <name evidence="2" type="ORF">PGLA1383_LOCUS29423</name>
</gene>
<proteinExistence type="predicted"/>
<feature type="compositionally biased region" description="Polar residues" evidence="1">
    <location>
        <begin position="345"/>
        <end position="367"/>
    </location>
</feature>
<feature type="non-terminal residue" evidence="2">
    <location>
        <position position="482"/>
    </location>
</feature>
<keyword evidence="3" id="KW-1185">Reference proteome</keyword>
<feature type="region of interest" description="Disordered" evidence="1">
    <location>
        <begin position="452"/>
        <end position="482"/>
    </location>
</feature>
<feature type="region of interest" description="Disordered" evidence="1">
    <location>
        <begin position="345"/>
        <end position="399"/>
    </location>
</feature>
<accession>A0A813FAR3</accession>
<dbReference type="AlphaFoldDB" id="A0A813FAR3"/>
<feature type="compositionally biased region" description="Low complexity" evidence="1">
    <location>
        <begin position="368"/>
        <end position="387"/>
    </location>
</feature>
<comment type="caution">
    <text evidence="2">The sequence shown here is derived from an EMBL/GenBank/DDBJ whole genome shotgun (WGS) entry which is preliminary data.</text>
</comment>
<reference evidence="2" key="1">
    <citation type="submission" date="2021-02" db="EMBL/GenBank/DDBJ databases">
        <authorList>
            <person name="Dougan E. K."/>
            <person name="Rhodes N."/>
            <person name="Thang M."/>
            <person name="Chan C."/>
        </authorList>
    </citation>
    <scope>NUCLEOTIDE SEQUENCE</scope>
</reference>